<dbReference type="GO" id="GO:0051209">
    <property type="term" value="P:release of sequestered calcium ion into cytosol"/>
    <property type="evidence" value="ECO:0007669"/>
    <property type="project" value="TreeGrafter"/>
</dbReference>
<keyword evidence="7" id="KW-0460">Magnesium</keyword>
<evidence type="ECO:0000256" key="8">
    <source>
        <dbReference type="ARBA" id="ARBA00022963"/>
    </source>
</evidence>
<reference evidence="13" key="1">
    <citation type="submission" date="2020-08" db="EMBL/GenBank/DDBJ databases">
        <title>Multicomponent nature underlies the extraordinary mechanical properties of spider dragline silk.</title>
        <authorList>
            <person name="Kono N."/>
            <person name="Nakamura H."/>
            <person name="Mori M."/>
            <person name="Yoshida Y."/>
            <person name="Ohtoshi R."/>
            <person name="Malay A.D."/>
            <person name="Moran D.A.P."/>
            <person name="Tomita M."/>
            <person name="Numata K."/>
            <person name="Arakawa K."/>
        </authorList>
    </citation>
    <scope>NUCLEOTIDE SEQUENCE</scope>
</reference>
<dbReference type="GO" id="GO:0004435">
    <property type="term" value="F:phosphatidylinositol-4,5-bisphosphate phospholipase C activity"/>
    <property type="evidence" value="ECO:0007669"/>
    <property type="project" value="UniProtKB-EC"/>
</dbReference>
<protein>
    <recommendedName>
        <fullName evidence="3">phosphoinositide phospholipase C</fullName>
        <ecNumber evidence="3">3.1.4.11</ecNumber>
    </recommendedName>
</protein>
<organism evidence="13 14">
    <name type="scientific">Trichonephila inaurata madagascariensis</name>
    <dbReference type="NCBI Taxonomy" id="2747483"/>
    <lineage>
        <taxon>Eukaryota</taxon>
        <taxon>Metazoa</taxon>
        <taxon>Ecdysozoa</taxon>
        <taxon>Arthropoda</taxon>
        <taxon>Chelicerata</taxon>
        <taxon>Arachnida</taxon>
        <taxon>Araneae</taxon>
        <taxon>Araneomorphae</taxon>
        <taxon>Entelegynae</taxon>
        <taxon>Araneoidea</taxon>
        <taxon>Nephilidae</taxon>
        <taxon>Trichonephila</taxon>
        <taxon>Trichonephila inaurata</taxon>
    </lineage>
</organism>
<dbReference type="GO" id="GO:0005576">
    <property type="term" value="C:extracellular region"/>
    <property type="evidence" value="ECO:0007669"/>
    <property type="project" value="UniProtKB-SubCell"/>
</dbReference>
<dbReference type="GO" id="GO:0048015">
    <property type="term" value="P:phosphatidylinositol-mediated signaling"/>
    <property type="evidence" value="ECO:0007669"/>
    <property type="project" value="TreeGrafter"/>
</dbReference>
<dbReference type="InterPro" id="IPR035892">
    <property type="entry name" value="C2_domain_sf"/>
</dbReference>
<sequence>MILFTVHFDSNRLLLQIFWNAGCQMVALNFQTSDLPMQLNQGKFEYNGGCGYLLKPDFMRRPDRTFDPFAESPVDGVIAAQCSVRVISGQFLSDKKVGTYVEVDMYGLPTDTIRKEFRTRMVPANGLNPVYNEEPFVFRKVRLNL</sequence>
<dbReference type="InterPro" id="IPR000008">
    <property type="entry name" value="C2_dom"/>
</dbReference>
<evidence type="ECO:0000256" key="1">
    <source>
        <dbReference type="ARBA" id="ARBA00000110"/>
    </source>
</evidence>
<dbReference type="GO" id="GO:0046872">
    <property type="term" value="F:metal ion binding"/>
    <property type="evidence" value="ECO:0007669"/>
    <property type="project" value="UniProtKB-KW"/>
</dbReference>
<dbReference type="GO" id="GO:0016042">
    <property type="term" value="P:lipid catabolic process"/>
    <property type="evidence" value="ECO:0007669"/>
    <property type="project" value="UniProtKB-KW"/>
</dbReference>
<dbReference type="EMBL" id="BMAV01016232">
    <property type="protein sequence ID" value="GFY66742.1"/>
    <property type="molecule type" value="Genomic_DNA"/>
</dbReference>
<dbReference type="SUPFAM" id="SSF51695">
    <property type="entry name" value="PLC-like phosphodiesterases"/>
    <property type="match status" value="1"/>
</dbReference>
<evidence type="ECO:0000256" key="3">
    <source>
        <dbReference type="ARBA" id="ARBA00012368"/>
    </source>
</evidence>
<evidence type="ECO:0000256" key="7">
    <source>
        <dbReference type="ARBA" id="ARBA00022842"/>
    </source>
</evidence>
<dbReference type="Pfam" id="PF00168">
    <property type="entry name" value="C2"/>
    <property type="match status" value="1"/>
</dbReference>
<evidence type="ECO:0000313" key="13">
    <source>
        <dbReference type="EMBL" id="GFY66742.1"/>
    </source>
</evidence>
<evidence type="ECO:0000256" key="5">
    <source>
        <dbReference type="ARBA" id="ARBA00022723"/>
    </source>
</evidence>
<comment type="catalytic activity">
    <reaction evidence="1">
        <text>an N-(acyl)-sphingosylphosphoethanolamine = an N-(acyl)-sphingosyl-1,3-cyclic phosphate + ethanolamine</text>
        <dbReference type="Rhea" id="RHEA:60648"/>
        <dbReference type="ChEBI" id="CHEBI:57603"/>
        <dbReference type="ChEBI" id="CHEBI:143891"/>
        <dbReference type="ChEBI" id="CHEBI:143892"/>
    </reaction>
</comment>
<dbReference type="InterPro" id="IPR001711">
    <property type="entry name" value="PLipase_C_Pinositol-sp_Y"/>
</dbReference>
<evidence type="ECO:0000313" key="14">
    <source>
        <dbReference type="Proteomes" id="UP000886998"/>
    </source>
</evidence>
<dbReference type="PROSITE" id="PS50008">
    <property type="entry name" value="PIPLC_Y_DOMAIN"/>
    <property type="match status" value="1"/>
</dbReference>
<name>A0A8X7CJQ8_9ARAC</name>
<dbReference type="InterPro" id="IPR001192">
    <property type="entry name" value="PI-PLC_fam"/>
</dbReference>
<keyword evidence="11" id="KW-0456">Lyase</keyword>
<evidence type="ECO:0000256" key="9">
    <source>
        <dbReference type="ARBA" id="ARBA00023098"/>
    </source>
</evidence>
<dbReference type="Proteomes" id="UP000886998">
    <property type="component" value="Unassembled WGS sequence"/>
</dbReference>
<keyword evidence="9" id="KW-0443">Lipid metabolism</keyword>
<keyword evidence="10" id="KW-1015">Disulfide bond</keyword>
<dbReference type="GO" id="GO:0016829">
    <property type="term" value="F:lyase activity"/>
    <property type="evidence" value="ECO:0007669"/>
    <property type="project" value="UniProtKB-KW"/>
</dbReference>
<accession>A0A8X7CJQ8</accession>
<comment type="caution">
    <text evidence="13">The sequence shown here is derived from an EMBL/GenBank/DDBJ whole genome shotgun (WGS) entry which is preliminary data.</text>
</comment>
<keyword evidence="5" id="KW-0479">Metal-binding</keyword>
<evidence type="ECO:0000256" key="11">
    <source>
        <dbReference type="ARBA" id="ARBA00023239"/>
    </source>
</evidence>
<keyword evidence="14" id="KW-1185">Reference proteome</keyword>
<evidence type="ECO:0000256" key="4">
    <source>
        <dbReference type="ARBA" id="ARBA00022525"/>
    </source>
</evidence>
<evidence type="ECO:0000256" key="2">
    <source>
        <dbReference type="ARBA" id="ARBA00004613"/>
    </source>
</evidence>
<comment type="subcellular location">
    <subcellularLocation>
        <location evidence="2">Secreted</location>
    </subcellularLocation>
</comment>
<gene>
    <name evidence="13" type="primary">PLCB4</name>
    <name evidence="13" type="ORF">TNIN_155121</name>
</gene>
<dbReference type="EC" id="3.1.4.11" evidence="3"/>
<feature type="domain" description="PI-PLC Y-box" evidence="12">
    <location>
        <begin position="8"/>
        <end position="60"/>
    </location>
</feature>
<dbReference type="Pfam" id="PF00387">
    <property type="entry name" value="PI-PLC-Y"/>
    <property type="match status" value="1"/>
</dbReference>
<evidence type="ECO:0000256" key="6">
    <source>
        <dbReference type="ARBA" id="ARBA00022801"/>
    </source>
</evidence>
<keyword evidence="4" id="KW-0964">Secreted</keyword>
<dbReference type="GO" id="GO:0046488">
    <property type="term" value="P:phosphatidylinositol metabolic process"/>
    <property type="evidence" value="ECO:0007669"/>
    <property type="project" value="TreeGrafter"/>
</dbReference>
<dbReference type="PANTHER" id="PTHR10336:SF36">
    <property type="entry name" value="1-PHOSPHATIDYLINOSITOL 4,5-BISPHOSPHATE PHOSPHODIESTERASE BETA-4"/>
    <property type="match status" value="1"/>
</dbReference>
<evidence type="ECO:0000259" key="12">
    <source>
        <dbReference type="PROSITE" id="PS50008"/>
    </source>
</evidence>
<dbReference type="OrthoDB" id="269822at2759"/>
<keyword evidence="6" id="KW-0378">Hydrolase</keyword>
<dbReference type="SUPFAM" id="SSF49562">
    <property type="entry name" value="C2 domain (Calcium/lipid-binding domain, CaLB)"/>
    <property type="match status" value="1"/>
</dbReference>
<proteinExistence type="predicted"/>
<evidence type="ECO:0000256" key="10">
    <source>
        <dbReference type="ARBA" id="ARBA00023157"/>
    </source>
</evidence>
<dbReference type="SMART" id="SM00149">
    <property type="entry name" value="PLCYc"/>
    <property type="match status" value="1"/>
</dbReference>
<dbReference type="Gene3D" id="3.20.20.190">
    <property type="entry name" value="Phosphatidylinositol (PI) phosphodiesterase"/>
    <property type="match status" value="1"/>
</dbReference>
<keyword evidence="8" id="KW-0442">Lipid degradation</keyword>
<dbReference type="PANTHER" id="PTHR10336">
    <property type="entry name" value="PHOSPHOINOSITIDE-SPECIFIC PHOSPHOLIPASE C FAMILY PROTEIN"/>
    <property type="match status" value="1"/>
</dbReference>
<dbReference type="Gene3D" id="2.60.40.150">
    <property type="entry name" value="C2 domain"/>
    <property type="match status" value="1"/>
</dbReference>
<dbReference type="AlphaFoldDB" id="A0A8X7CJQ8"/>
<dbReference type="InterPro" id="IPR017946">
    <property type="entry name" value="PLC-like_Pdiesterase_TIM-brl"/>
</dbReference>